<dbReference type="RefSeq" id="XP_003062866.1">
    <property type="nucleotide sequence ID" value="XM_003062820.1"/>
</dbReference>
<dbReference type="EMBL" id="GG663747">
    <property type="protein sequence ID" value="EEH52805.1"/>
    <property type="molecule type" value="Genomic_DNA"/>
</dbReference>
<evidence type="ECO:0000256" key="1">
    <source>
        <dbReference type="SAM" id="MobiDB-lite"/>
    </source>
</evidence>
<feature type="region of interest" description="Disordered" evidence="1">
    <location>
        <begin position="143"/>
        <end position="174"/>
    </location>
</feature>
<feature type="region of interest" description="Disordered" evidence="1">
    <location>
        <begin position="237"/>
        <end position="267"/>
    </location>
</feature>
<dbReference type="OMA" id="FEERCAV"/>
<gene>
    <name evidence="2" type="ORF">MICPUCDRAFT_52708</name>
</gene>
<dbReference type="KEGG" id="mpp:MICPUCDRAFT_52708"/>
<feature type="compositionally biased region" description="Basic and acidic residues" evidence="1">
    <location>
        <begin position="62"/>
        <end position="73"/>
    </location>
</feature>
<organism evidence="3">
    <name type="scientific">Micromonas pusilla (strain CCMP1545)</name>
    <name type="common">Picoplanktonic green alga</name>
    <dbReference type="NCBI Taxonomy" id="564608"/>
    <lineage>
        <taxon>Eukaryota</taxon>
        <taxon>Viridiplantae</taxon>
        <taxon>Chlorophyta</taxon>
        <taxon>Mamiellophyceae</taxon>
        <taxon>Mamiellales</taxon>
        <taxon>Mamiellaceae</taxon>
        <taxon>Micromonas</taxon>
    </lineage>
</organism>
<evidence type="ECO:0000313" key="2">
    <source>
        <dbReference type="EMBL" id="EEH52805.1"/>
    </source>
</evidence>
<name>C1N4W9_MICPC</name>
<dbReference type="AlphaFoldDB" id="C1N4W9"/>
<reference evidence="2 3" key="1">
    <citation type="journal article" date="2009" name="Science">
        <title>Green evolution and dynamic adaptations revealed by genomes of the marine picoeukaryotes Micromonas.</title>
        <authorList>
            <person name="Worden A.Z."/>
            <person name="Lee J.H."/>
            <person name="Mock T."/>
            <person name="Rouze P."/>
            <person name="Simmons M.P."/>
            <person name="Aerts A.L."/>
            <person name="Allen A.E."/>
            <person name="Cuvelier M.L."/>
            <person name="Derelle E."/>
            <person name="Everett M.V."/>
            <person name="Foulon E."/>
            <person name="Grimwood J."/>
            <person name="Gundlach H."/>
            <person name="Henrissat B."/>
            <person name="Napoli C."/>
            <person name="McDonald S.M."/>
            <person name="Parker M.S."/>
            <person name="Rombauts S."/>
            <person name="Salamov A."/>
            <person name="Von Dassow P."/>
            <person name="Badger J.H."/>
            <person name="Coutinho P.M."/>
            <person name="Demir E."/>
            <person name="Dubchak I."/>
            <person name="Gentemann C."/>
            <person name="Eikrem W."/>
            <person name="Gready J.E."/>
            <person name="John U."/>
            <person name="Lanier W."/>
            <person name="Lindquist E.A."/>
            <person name="Lucas S."/>
            <person name="Mayer K.F."/>
            <person name="Moreau H."/>
            <person name="Not F."/>
            <person name="Otillar R."/>
            <person name="Panaud O."/>
            <person name="Pangilinan J."/>
            <person name="Paulsen I."/>
            <person name="Piegu B."/>
            <person name="Poliakov A."/>
            <person name="Robbens S."/>
            <person name="Schmutz J."/>
            <person name="Toulza E."/>
            <person name="Wyss T."/>
            <person name="Zelensky A."/>
            <person name="Zhou K."/>
            <person name="Armbrust E.V."/>
            <person name="Bhattacharya D."/>
            <person name="Goodenough U.W."/>
            <person name="Van de Peer Y."/>
            <person name="Grigoriev I.V."/>
        </authorList>
    </citation>
    <scope>NUCLEOTIDE SEQUENCE [LARGE SCALE GENOMIC DNA]</scope>
    <source>
        <strain evidence="2 3">CCMP1545</strain>
    </source>
</reference>
<feature type="compositionally biased region" description="Basic and acidic residues" evidence="1">
    <location>
        <begin position="152"/>
        <end position="168"/>
    </location>
</feature>
<evidence type="ECO:0000313" key="3">
    <source>
        <dbReference type="Proteomes" id="UP000001876"/>
    </source>
</evidence>
<feature type="region of interest" description="Disordered" evidence="1">
    <location>
        <begin position="28"/>
        <end position="104"/>
    </location>
</feature>
<dbReference type="Proteomes" id="UP000001876">
    <property type="component" value="Unassembled WGS sequence"/>
</dbReference>
<accession>C1N4W9</accession>
<keyword evidence="3" id="KW-1185">Reference proteome</keyword>
<proteinExistence type="predicted"/>
<protein>
    <submittedName>
        <fullName evidence="2">Predicted protein</fullName>
    </submittedName>
</protein>
<dbReference type="GeneID" id="9688306"/>
<sequence>MDADALDAAVAAADVRVEQLFADLRRQADGRNPAVRRAWDAETAASSWLRPKPRPTQAPPPADRDDWWYDHLFGDGNGEPSDSDADAPEPRQPSVATPAPRVRGSVNLLTPSPWLFNSFGGGDVEVATRFQLSEGVTAVTDHVLGSSTPSRGNERRAGTVRREDDAGRSTRTPRRLARVNQSLRRAIDDIVGGEIERRDSGFDASTPREERDDVDEMLERERRVTENLRDGVAAMRATERRRASADANARVEARRAKEKKQRASEADRIMRAEAKKPDPPVPRARVVFHRASQTEFSHRRRPASTQTVYIHPSLIESFEKRPPWGGGAGGSRRWQVRNQVAAVAPRPTLKPTVARVSVGVGSDAPPSKSPRRVKFSPEVFHEGGGASELAAESDAVIEPIRDAAPLSGFEERCAVAISTYLVSLDARRRAFVLNDWGASDGRFDGAELCVRVDVQPSADGGILVQTSKHAPPERFVPIDPQPLRALRLCLSTPLSKRRGDANVAPTSLAWIRIDHDEHGAMDLPKLCASMLYRERAKDDDEGKSLPRGYFVNFSFKEHARVFRHAVYLAELRLKAAKDAGKPSGE</sequence>